<dbReference type="GO" id="GO:0005829">
    <property type="term" value="C:cytosol"/>
    <property type="evidence" value="ECO:0007669"/>
    <property type="project" value="UniProtKB-ARBA"/>
</dbReference>
<comment type="similarity">
    <text evidence="14 15">Belongs to the intermediate filament family.</text>
</comment>
<dbReference type="InterPro" id="IPR003054">
    <property type="entry name" value="Keratin_II"/>
</dbReference>
<feature type="coiled-coil region" evidence="16">
    <location>
        <begin position="316"/>
        <end position="396"/>
    </location>
</feature>
<dbReference type="GO" id="GO:0045095">
    <property type="term" value="C:keratin filament"/>
    <property type="evidence" value="ECO:0007669"/>
    <property type="project" value="InterPro"/>
</dbReference>
<name>A0A2K6L5B8_RHIBE</name>
<keyword evidence="5" id="KW-0416">Keratin</keyword>
<sequence>MNGVSWSQDLQEGISSWFGPSASTPASTMSIRVTQKSYKVSRSYTSGPGARISSSSVLPSGKQSAFRGGLGGSYGGASAWEGITAVHGQPGALLSPLNWRRRSRSKSLNNKFCLLHRQGEGPPCVRFLEQQNKMLETKWSLLQQQKTARSNMDNMFESYINNLRRQLETLGQEKLKLEAELGNMQGLVEDFKNKYEDEINKRTEMENEFVLIKKDVDEAYMNKVELESRLEGLTDEINFLRQLYEEEIRELQSQISDTSVVLSMDNSRSLDMDSVIAEVKAQYEEIANRSRAEAESMYQIKYEELQSLAGKHGDDLRRTKTEISEMNRNISRLQAEIESLKGQRASLEAAIADAEQRGELAIKDANAKLSELEAALQRAKQDMARQLREYQELMNVKLALDIEIATYRKLLEGEESRLESGMQNMSIHTKTTSGYAGGLTSAYGGLTSPGLSYGLGSSFGSGAGSSSFSRTSSSRAVVVKKIETRDGKLVSESSDVLPK</sequence>
<dbReference type="PROSITE" id="PS00226">
    <property type="entry name" value="IF_ROD_1"/>
    <property type="match status" value="1"/>
</dbReference>
<comment type="function">
    <text evidence="9">Together with KRT19, helps to link the contractile apparatus to dystrophin at the costameres of striated muscle.</text>
</comment>
<keyword evidence="6 15" id="KW-0403">Intermediate filament</keyword>
<keyword evidence="8" id="KW-0539">Nucleus</keyword>
<keyword evidence="7 16" id="KW-0175">Coiled coil</keyword>
<evidence type="ECO:0000256" key="6">
    <source>
        <dbReference type="ARBA" id="ARBA00022754"/>
    </source>
</evidence>
<dbReference type="FunFam" id="1.20.5.1160:FF:000001">
    <property type="entry name" value="Keratin type II"/>
    <property type="match status" value="1"/>
</dbReference>
<evidence type="ECO:0000256" key="13">
    <source>
        <dbReference type="ARBA" id="ARBA00043133"/>
    </source>
</evidence>
<evidence type="ECO:0000256" key="14">
    <source>
        <dbReference type="ARBA" id="ARBA00061646"/>
    </source>
</evidence>
<keyword evidence="19" id="KW-1185">Reference proteome</keyword>
<evidence type="ECO:0000256" key="15">
    <source>
        <dbReference type="RuleBase" id="RU000685"/>
    </source>
</evidence>
<dbReference type="Ensembl" id="ENSRBIT00000042586.1">
    <property type="protein sequence ID" value="ENSRBIP00000018719.1"/>
    <property type="gene ID" value="ENSRBIG00000033351.1"/>
</dbReference>
<evidence type="ECO:0000313" key="19">
    <source>
        <dbReference type="Proteomes" id="UP000233180"/>
    </source>
</evidence>
<dbReference type="SMART" id="SM01391">
    <property type="entry name" value="Filament"/>
    <property type="match status" value="1"/>
</dbReference>
<organism evidence="18 19">
    <name type="scientific">Rhinopithecus bieti</name>
    <name type="common">Black snub-nosed monkey</name>
    <name type="synonym">Pygathrix bieti</name>
    <dbReference type="NCBI Taxonomy" id="61621"/>
    <lineage>
        <taxon>Eukaryota</taxon>
        <taxon>Metazoa</taxon>
        <taxon>Chordata</taxon>
        <taxon>Craniata</taxon>
        <taxon>Vertebrata</taxon>
        <taxon>Euteleostomi</taxon>
        <taxon>Mammalia</taxon>
        <taxon>Eutheria</taxon>
        <taxon>Euarchontoglires</taxon>
        <taxon>Primates</taxon>
        <taxon>Haplorrhini</taxon>
        <taxon>Catarrhini</taxon>
        <taxon>Cercopithecidae</taxon>
        <taxon>Colobinae</taxon>
        <taxon>Rhinopithecus</taxon>
    </lineage>
</organism>
<evidence type="ECO:0000256" key="16">
    <source>
        <dbReference type="SAM" id="Coils"/>
    </source>
</evidence>
<dbReference type="AlphaFoldDB" id="A0A2K6L5B8"/>
<evidence type="ECO:0000256" key="11">
    <source>
        <dbReference type="ARBA" id="ARBA00042886"/>
    </source>
</evidence>
<comment type="subcellular location">
    <subcellularLocation>
        <location evidence="2">Cytoplasm</location>
    </subcellularLocation>
    <subcellularLocation>
        <location evidence="1">Nucleus matrix</location>
    </subcellularLocation>
    <subcellularLocation>
        <location evidence="3">Nucleus</location>
        <location evidence="3">Nucleoplasm</location>
    </subcellularLocation>
</comment>
<dbReference type="PANTHER" id="PTHR45616:SF26">
    <property type="entry name" value="KERATIN, TYPE II CYTOSKELETAL 8"/>
    <property type="match status" value="1"/>
</dbReference>
<protein>
    <recommendedName>
        <fullName evidence="10">Keratin, type II cytoskeletal 8</fullName>
    </recommendedName>
    <alternativeName>
        <fullName evidence="12">Cytokeratin-8</fullName>
    </alternativeName>
    <alternativeName>
        <fullName evidence="11">Keratin-8</fullName>
    </alternativeName>
    <alternativeName>
        <fullName evidence="13">Type-II keratin Kb8</fullName>
    </alternativeName>
</protein>
<dbReference type="SUPFAM" id="SSF46579">
    <property type="entry name" value="Prefoldin"/>
    <property type="match status" value="1"/>
</dbReference>
<dbReference type="GO" id="GO:0016363">
    <property type="term" value="C:nuclear matrix"/>
    <property type="evidence" value="ECO:0007669"/>
    <property type="project" value="UniProtKB-SubCell"/>
</dbReference>
<evidence type="ECO:0000256" key="9">
    <source>
        <dbReference type="ARBA" id="ARBA00037766"/>
    </source>
</evidence>
<dbReference type="OMA" id="CSELWAL"/>
<evidence type="ECO:0000313" key="18">
    <source>
        <dbReference type="Ensembl" id="ENSRBIP00000018719.1"/>
    </source>
</evidence>
<reference evidence="18 19" key="1">
    <citation type="submission" date="2016-06" db="EMBL/GenBank/DDBJ databases">
        <title>Genome of Rhinopithecus bieti.</title>
        <authorList>
            <person name="Wu"/>
            <person name="C.-I. and Zhang"/>
            <person name="Y."/>
        </authorList>
    </citation>
    <scope>NUCLEOTIDE SEQUENCE</scope>
</reference>
<dbReference type="GeneTree" id="ENSGT00940000153339"/>
<accession>A0A2K6L5B8</accession>
<dbReference type="SUPFAM" id="SSF64593">
    <property type="entry name" value="Intermediate filament protein, coiled coil region"/>
    <property type="match status" value="2"/>
</dbReference>
<dbReference type="FunFam" id="1.20.5.170:FF:000004">
    <property type="entry name" value="Keratin, type II cytoskeletal 5"/>
    <property type="match status" value="1"/>
</dbReference>
<dbReference type="InterPro" id="IPR018039">
    <property type="entry name" value="IF_conserved"/>
</dbReference>
<evidence type="ECO:0000256" key="10">
    <source>
        <dbReference type="ARBA" id="ARBA00039429"/>
    </source>
</evidence>
<evidence type="ECO:0000259" key="17">
    <source>
        <dbReference type="PROSITE" id="PS51842"/>
    </source>
</evidence>
<evidence type="ECO:0000256" key="5">
    <source>
        <dbReference type="ARBA" id="ARBA00022744"/>
    </source>
</evidence>
<evidence type="ECO:0000256" key="8">
    <source>
        <dbReference type="ARBA" id="ARBA00023242"/>
    </source>
</evidence>
<dbReference type="STRING" id="61621.ENSRBIP00000018719"/>
<evidence type="ECO:0000256" key="4">
    <source>
        <dbReference type="ARBA" id="ARBA00022490"/>
    </source>
</evidence>
<evidence type="ECO:0000256" key="1">
    <source>
        <dbReference type="ARBA" id="ARBA00004109"/>
    </source>
</evidence>
<evidence type="ECO:0000256" key="3">
    <source>
        <dbReference type="ARBA" id="ARBA00004642"/>
    </source>
</evidence>
<reference evidence="18" key="2">
    <citation type="submission" date="2025-08" db="UniProtKB">
        <authorList>
            <consortium name="Ensembl"/>
        </authorList>
    </citation>
    <scope>IDENTIFICATION</scope>
</reference>
<dbReference type="Gene3D" id="1.20.5.170">
    <property type="match status" value="1"/>
</dbReference>
<evidence type="ECO:0000256" key="12">
    <source>
        <dbReference type="ARBA" id="ARBA00042964"/>
    </source>
</evidence>
<dbReference type="PRINTS" id="PR01276">
    <property type="entry name" value="TYPE2KERATIN"/>
</dbReference>
<dbReference type="InterPro" id="IPR039008">
    <property type="entry name" value="IF_rod_dom"/>
</dbReference>
<reference evidence="18" key="3">
    <citation type="submission" date="2025-09" db="UniProtKB">
        <authorList>
            <consortium name="Ensembl"/>
        </authorList>
    </citation>
    <scope>IDENTIFICATION</scope>
</reference>
<evidence type="ECO:0000256" key="7">
    <source>
        <dbReference type="ARBA" id="ARBA00023054"/>
    </source>
</evidence>
<dbReference type="Gene3D" id="1.20.5.500">
    <property type="entry name" value="Single helix bin"/>
    <property type="match status" value="1"/>
</dbReference>
<dbReference type="PANTHER" id="PTHR45616">
    <property type="entry name" value="GATA-TYPE DOMAIN-CONTAINING PROTEIN"/>
    <property type="match status" value="1"/>
</dbReference>
<proteinExistence type="inferred from homology"/>
<feature type="coiled-coil region" evidence="16">
    <location>
        <begin position="160"/>
        <end position="250"/>
    </location>
</feature>
<dbReference type="FunFam" id="1.20.5.500:FF:000001">
    <property type="entry name" value="Type II keratin 23"/>
    <property type="match status" value="1"/>
</dbReference>
<dbReference type="Proteomes" id="UP000233180">
    <property type="component" value="Unassembled WGS sequence"/>
</dbReference>
<keyword evidence="4" id="KW-0963">Cytoplasm</keyword>
<feature type="domain" description="IF rod" evidence="17">
    <location>
        <begin position="125"/>
        <end position="418"/>
    </location>
</feature>
<dbReference type="PROSITE" id="PS51842">
    <property type="entry name" value="IF_ROD_2"/>
    <property type="match status" value="1"/>
</dbReference>
<dbReference type="Pfam" id="PF00038">
    <property type="entry name" value="Filament"/>
    <property type="match status" value="1"/>
</dbReference>
<dbReference type="GO" id="GO:0005654">
    <property type="term" value="C:nucleoplasm"/>
    <property type="evidence" value="ECO:0007669"/>
    <property type="project" value="UniProtKB-SubCell"/>
</dbReference>
<dbReference type="Gene3D" id="1.20.5.1160">
    <property type="entry name" value="Vasodilator-stimulated phosphoprotein"/>
    <property type="match status" value="1"/>
</dbReference>
<evidence type="ECO:0000256" key="2">
    <source>
        <dbReference type="ARBA" id="ARBA00004496"/>
    </source>
</evidence>